<protein>
    <submittedName>
        <fullName evidence="2">Uncharacterized protein</fullName>
    </submittedName>
</protein>
<comment type="caution">
    <text evidence="2">The sequence shown here is derived from an EMBL/GenBank/DDBJ whole genome shotgun (WGS) entry which is preliminary data.</text>
</comment>
<evidence type="ECO:0000313" key="2">
    <source>
        <dbReference type="EMBL" id="OEH73552.1"/>
    </source>
</evidence>
<dbReference type="Proteomes" id="UP000095192">
    <property type="component" value="Unassembled WGS sequence"/>
</dbReference>
<evidence type="ECO:0000256" key="1">
    <source>
        <dbReference type="SAM" id="MobiDB-lite"/>
    </source>
</evidence>
<gene>
    <name evidence="2" type="ORF">cyc_07726</name>
</gene>
<proteinExistence type="predicted"/>
<accession>A0A1D3CQR2</accession>
<reference evidence="2 3" key="1">
    <citation type="journal article" date="2016" name="BMC Genomics">
        <title>Comparative genomics reveals Cyclospora cayetanensis possesses coccidia-like metabolism and invasion components but unique surface antigens.</title>
        <authorList>
            <person name="Liu S."/>
            <person name="Wang L."/>
            <person name="Zheng H."/>
            <person name="Xu Z."/>
            <person name="Roellig D.M."/>
            <person name="Li N."/>
            <person name="Frace M.A."/>
            <person name="Tang K."/>
            <person name="Arrowood M.J."/>
            <person name="Moss D.M."/>
            <person name="Zhang L."/>
            <person name="Feng Y."/>
            <person name="Xiao L."/>
        </authorList>
    </citation>
    <scope>NUCLEOTIDE SEQUENCE [LARGE SCALE GENOMIC DNA]</scope>
    <source>
        <strain evidence="2 3">CHN_HEN01</strain>
    </source>
</reference>
<dbReference type="VEuPathDB" id="ToxoDB:cyc_07726"/>
<dbReference type="EMBL" id="JROU02002296">
    <property type="protein sequence ID" value="OEH73552.1"/>
    <property type="molecule type" value="Genomic_DNA"/>
</dbReference>
<keyword evidence="3" id="KW-1185">Reference proteome</keyword>
<sequence>MLQQHAFTGGEDDSGISKRDSRQRRREHHPTNAPSRHRPWNALTRLCCRDQTICAGGSVKHHDAAEQQLTRRATAAAPAARAAAELQAARNAASALRAAEQ</sequence>
<evidence type="ECO:0000313" key="3">
    <source>
        <dbReference type="Proteomes" id="UP000095192"/>
    </source>
</evidence>
<dbReference type="AlphaFoldDB" id="A0A1D3CQR2"/>
<organism evidence="2 3">
    <name type="scientific">Cyclospora cayetanensis</name>
    <dbReference type="NCBI Taxonomy" id="88456"/>
    <lineage>
        <taxon>Eukaryota</taxon>
        <taxon>Sar</taxon>
        <taxon>Alveolata</taxon>
        <taxon>Apicomplexa</taxon>
        <taxon>Conoidasida</taxon>
        <taxon>Coccidia</taxon>
        <taxon>Eucoccidiorida</taxon>
        <taxon>Eimeriorina</taxon>
        <taxon>Eimeriidae</taxon>
        <taxon>Cyclospora</taxon>
    </lineage>
</organism>
<name>A0A1D3CQR2_9EIME</name>
<feature type="region of interest" description="Disordered" evidence="1">
    <location>
        <begin position="1"/>
        <end position="39"/>
    </location>
</feature>
<dbReference type="InParanoid" id="A0A1D3CQR2"/>